<proteinExistence type="predicted"/>
<feature type="transmembrane region" description="Helical" evidence="8">
    <location>
        <begin position="188"/>
        <end position="209"/>
    </location>
</feature>
<evidence type="ECO:0000256" key="6">
    <source>
        <dbReference type="ARBA" id="ARBA00023136"/>
    </source>
</evidence>
<reference evidence="11" key="1">
    <citation type="journal article" date="2020" name="mSystems">
        <title>Genome- and Community-Level Interaction Insights into Carbon Utilization and Element Cycling Functions of Hydrothermarchaeota in Hydrothermal Sediment.</title>
        <authorList>
            <person name="Zhou Z."/>
            <person name="Liu Y."/>
            <person name="Xu W."/>
            <person name="Pan J."/>
            <person name="Luo Z.H."/>
            <person name="Li M."/>
        </authorList>
    </citation>
    <scope>NUCLEOTIDE SEQUENCE [LARGE SCALE GENOMIC DNA]</scope>
    <source>
        <strain evidence="11">HyVt-527</strain>
    </source>
</reference>
<comment type="subcellular location">
    <subcellularLocation>
        <location evidence="1">Cell membrane</location>
        <topology evidence="1">Multi-pass membrane protein</topology>
    </subcellularLocation>
    <subcellularLocation>
        <location evidence="7">Membrane</location>
        <topology evidence="7">Multi-pass membrane protein</topology>
    </subcellularLocation>
</comment>
<dbReference type="InterPro" id="IPR052175">
    <property type="entry name" value="ComplexI-like_HydComp"/>
</dbReference>
<evidence type="ECO:0008006" key="12">
    <source>
        <dbReference type="Google" id="ProtNLM"/>
    </source>
</evidence>
<dbReference type="PRINTS" id="PR01437">
    <property type="entry name" value="NUOXDRDTASE4"/>
</dbReference>
<feature type="transmembrane region" description="Helical" evidence="8">
    <location>
        <begin position="600"/>
        <end position="618"/>
    </location>
</feature>
<evidence type="ECO:0000256" key="7">
    <source>
        <dbReference type="RuleBase" id="RU000320"/>
    </source>
</evidence>
<feature type="transmembrane region" description="Helical" evidence="8">
    <location>
        <begin position="300"/>
        <end position="322"/>
    </location>
</feature>
<feature type="transmembrane region" description="Helical" evidence="8">
    <location>
        <begin position="494"/>
        <end position="525"/>
    </location>
</feature>
<feature type="transmembrane region" description="Helical" evidence="8">
    <location>
        <begin position="328"/>
        <end position="349"/>
    </location>
</feature>
<evidence type="ECO:0000259" key="9">
    <source>
        <dbReference type="Pfam" id="PF00361"/>
    </source>
</evidence>
<dbReference type="PANTHER" id="PTHR42682:SF3">
    <property type="entry name" value="FORMATE HYDROGENLYASE SUBUNIT 3-RELATED"/>
    <property type="match status" value="1"/>
</dbReference>
<evidence type="ECO:0000256" key="5">
    <source>
        <dbReference type="ARBA" id="ARBA00023002"/>
    </source>
</evidence>
<feature type="transmembrane region" description="Helical" evidence="8">
    <location>
        <begin position="369"/>
        <end position="387"/>
    </location>
</feature>
<name>A0A7V5PNW7_CALAY</name>
<organism evidence="11">
    <name type="scientific">Caldithrix abyssi</name>
    <dbReference type="NCBI Taxonomy" id="187145"/>
    <lineage>
        <taxon>Bacteria</taxon>
        <taxon>Pseudomonadati</taxon>
        <taxon>Calditrichota</taxon>
        <taxon>Calditrichia</taxon>
        <taxon>Calditrichales</taxon>
        <taxon>Calditrichaceae</taxon>
        <taxon>Caldithrix</taxon>
    </lineage>
</organism>
<feature type="transmembrane region" description="Helical" evidence="8">
    <location>
        <begin position="407"/>
        <end position="432"/>
    </location>
</feature>
<feature type="transmembrane region" description="Helical" evidence="8">
    <location>
        <begin position="31"/>
        <end position="50"/>
    </location>
</feature>
<feature type="transmembrane region" description="Helical" evidence="8">
    <location>
        <begin position="453"/>
        <end position="474"/>
    </location>
</feature>
<evidence type="ECO:0000256" key="3">
    <source>
        <dbReference type="ARBA" id="ARBA00022692"/>
    </source>
</evidence>
<sequence>MNTIPLILVVLTGSALLAYLFGKIHYAIKVGIALTGLLAAAYLFLTLRGVTDSFTFQIAGFEIIWRINGLSWFFGMLVFGLGALVAIFSTSYMKGKERVDFYCFALCITISSLYGIIISGDLLSFFFFWEVMTWSSFLLVIYYRYEAQRAGIKYFVMSVIGAYSMLVAILMIYARIGSFSFDALSAGWAGFSFATQLTLIILFIIGFGVKAAIMPLHTWAPDAYGISPAPFTALFSGVLSKMGIYGLVLLFFVFGAGKFAAQFGTVFNTSTIGYILAWFGGITALIATLIAVVQDDAKRLLAYSSVGQLGYIVMGIGISSPLGVSAALFHAVNHTIFKGMLFLAVGAVFYRTGTRKLSELGGLITRMPYTFFVVLLGIITLAGVPPLSGFTGKWLIYEALIEQKMVFLAVIAFAASTAAFLYCYRLIFTIFLGQRPEKFDRVKEVPWAMRAPMLLLSLLTIYLGFYPYHLLGFIDRIKQTFFGLSGSTVSQSMLFSSIGITDTMTVMNIVGVVFVTIFILFNVLYKRSRKVGLKDIHTSGEVPGPEINLHYAVDFYQPFSRGVAAVLKRSADRLYLSVAQNLENLFDILRYVYSGNAQTYAMYVVAVLAFLLLFSTWFA</sequence>
<keyword evidence="2" id="KW-1003">Cell membrane</keyword>
<feature type="transmembrane region" description="Helical" evidence="8">
    <location>
        <begin position="242"/>
        <end position="260"/>
    </location>
</feature>
<dbReference type="InterPro" id="IPR001750">
    <property type="entry name" value="ND/Mrp_TM"/>
</dbReference>
<feature type="transmembrane region" description="Helical" evidence="8">
    <location>
        <begin position="101"/>
        <end position="120"/>
    </location>
</feature>
<feature type="transmembrane region" description="Helical" evidence="8">
    <location>
        <begin position="70"/>
        <end position="89"/>
    </location>
</feature>
<evidence type="ECO:0000259" key="10">
    <source>
        <dbReference type="Pfam" id="PF00662"/>
    </source>
</evidence>
<feature type="transmembrane region" description="Helical" evidence="8">
    <location>
        <begin position="126"/>
        <end position="143"/>
    </location>
</feature>
<evidence type="ECO:0000256" key="1">
    <source>
        <dbReference type="ARBA" id="ARBA00004651"/>
    </source>
</evidence>
<dbReference type="AlphaFoldDB" id="A0A7V5PNW7"/>
<dbReference type="GO" id="GO:0042773">
    <property type="term" value="P:ATP synthesis coupled electron transport"/>
    <property type="evidence" value="ECO:0007669"/>
    <property type="project" value="InterPro"/>
</dbReference>
<dbReference type="Proteomes" id="UP000886124">
    <property type="component" value="Unassembled WGS sequence"/>
</dbReference>
<dbReference type="GO" id="GO:0008137">
    <property type="term" value="F:NADH dehydrogenase (ubiquinone) activity"/>
    <property type="evidence" value="ECO:0007669"/>
    <property type="project" value="InterPro"/>
</dbReference>
<keyword evidence="6 8" id="KW-0472">Membrane</keyword>
<dbReference type="GO" id="GO:0005886">
    <property type="term" value="C:plasma membrane"/>
    <property type="evidence" value="ECO:0007669"/>
    <property type="project" value="UniProtKB-SubCell"/>
</dbReference>
<dbReference type="InterPro" id="IPR003918">
    <property type="entry name" value="NADH_UbQ_OxRdtase"/>
</dbReference>
<evidence type="ECO:0000256" key="8">
    <source>
        <dbReference type="SAM" id="Phobius"/>
    </source>
</evidence>
<dbReference type="GO" id="GO:0016491">
    <property type="term" value="F:oxidoreductase activity"/>
    <property type="evidence" value="ECO:0007669"/>
    <property type="project" value="UniProtKB-KW"/>
</dbReference>
<feature type="domain" description="NADH-Ubiquinone oxidoreductase (complex I) chain 5 N-terminal" evidence="10">
    <location>
        <begin position="63"/>
        <end position="98"/>
    </location>
</feature>
<keyword evidence="3 7" id="KW-0812">Transmembrane</keyword>
<dbReference type="InterPro" id="IPR001516">
    <property type="entry name" value="Proton_antipo_N"/>
</dbReference>
<keyword evidence="4 8" id="KW-1133">Transmembrane helix</keyword>
<dbReference type="Pfam" id="PF00361">
    <property type="entry name" value="Proton_antipo_M"/>
    <property type="match status" value="1"/>
</dbReference>
<evidence type="ECO:0000256" key="4">
    <source>
        <dbReference type="ARBA" id="ARBA00022989"/>
    </source>
</evidence>
<accession>A0A7V5PNW7</accession>
<dbReference type="EMBL" id="DROD01000183">
    <property type="protein sequence ID" value="HHJ52055.1"/>
    <property type="molecule type" value="Genomic_DNA"/>
</dbReference>
<protein>
    <recommendedName>
        <fullName evidence="12">NADH:quinone oxidoreductase/Mrp antiporter membrane subunit domain-containing protein</fullName>
    </recommendedName>
</protein>
<feature type="domain" description="NADH:quinone oxidoreductase/Mrp antiporter transmembrane" evidence="9">
    <location>
        <begin position="119"/>
        <end position="415"/>
    </location>
</feature>
<keyword evidence="5" id="KW-0560">Oxidoreductase</keyword>
<evidence type="ECO:0000256" key="2">
    <source>
        <dbReference type="ARBA" id="ARBA00022475"/>
    </source>
</evidence>
<dbReference type="Pfam" id="PF00662">
    <property type="entry name" value="Proton_antipo_N"/>
    <property type="match status" value="1"/>
</dbReference>
<feature type="transmembrane region" description="Helical" evidence="8">
    <location>
        <begin position="155"/>
        <end position="176"/>
    </location>
</feature>
<comment type="caution">
    <text evidence="11">The sequence shown here is derived from an EMBL/GenBank/DDBJ whole genome shotgun (WGS) entry which is preliminary data.</text>
</comment>
<dbReference type="PANTHER" id="PTHR42682">
    <property type="entry name" value="HYDROGENASE-4 COMPONENT F"/>
    <property type="match status" value="1"/>
</dbReference>
<feature type="transmembrane region" description="Helical" evidence="8">
    <location>
        <begin position="6"/>
        <end position="24"/>
    </location>
</feature>
<evidence type="ECO:0000313" key="11">
    <source>
        <dbReference type="EMBL" id="HHJ52055.1"/>
    </source>
</evidence>
<gene>
    <name evidence="11" type="ORF">ENJ89_02565</name>
</gene>
<feature type="transmembrane region" description="Helical" evidence="8">
    <location>
        <begin position="272"/>
        <end position="293"/>
    </location>
</feature>